<dbReference type="InterPro" id="IPR029055">
    <property type="entry name" value="Ntn_hydrolases_N"/>
</dbReference>
<dbReference type="GO" id="GO:0103068">
    <property type="term" value="F:leukotriene C4 gamma-glutamyl transferase activity"/>
    <property type="evidence" value="ECO:0007669"/>
    <property type="project" value="UniProtKB-EC"/>
</dbReference>
<protein>
    <submittedName>
        <fullName evidence="1">Gamma-glutamyltransferase</fullName>
        <ecNumber evidence="1">2.3.2.2</ecNumber>
    </submittedName>
</protein>
<dbReference type="SUPFAM" id="SSF56235">
    <property type="entry name" value="N-terminal nucleophile aminohydrolases (Ntn hydrolases)"/>
    <property type="match status" value="1"/>
</dbReference>
<keyword evidence="1" id="KW-0012">Acyltransferase</keyword>
<dbReference type="Gene3D" id="1.10.246.230">
    <property type="match status" value="1"/>
</dbReference>
<proteinExistence type="predicted"/>
<dbReference type="EC" id="2.3.2.2" evidence="1"/>
<evidence type="ECO:0000313" key="1">
    <source>
        <dbReference type="EMBL" id="MCS5726351.1"/>
    </source>
</evidence>
<dbReference type="Gene3D" id="3.60.20.40">
    <property type="match status" value="1"/>
</dbReference>
<dbReference type="Proteomes" id="UP001165587">
    <property type="component" value="Unassembled WGS sequence"/>
</dbReference>
<dbReference type="AlphaFoldDB" id="A0AA42BUM6"/>
<dbReference type="InterPro" id="IPR052896">
    <property type="entry name" value="GGT-like_enzyme"/>
</dbReference>
<dbReference type="PRINTS" id="PR01210">
    <property type="entry name" value="GGTRANSPTASE"/>
</dbReference>
<evidence type="ECO:0000313" key="2">
    <source>
        <dbReference type="Proteomes" id="UP001165587"/>
    </source>
</evidence>
<accession>A0AA42BUM6</accession>
<dbReference type="EMBL" id="JANLCK010000005">
    <property type="protein sequence ID" value="MCS5726351.1"/>
    <property type="molecule type" value="Genomic_DNA"/>
</dbReference>
<dbReference type="PANTHER" id="PTHR43881:SF1">
    <property type="entry name" value="GAMMA-GLUTAMYLTRANSPEPTIDASE (AFU_ORTHOLOGUE AFUA_4G13580)"/>
    <property type="match status" value="1"/>
</dbReference>
<keyword evidence="2" id="KW-1185">Reference proteome</keyword>
<comment type="caution">
    <text evidence="1">The sequence shown here is derived from an EMBL/GenBank/DDBJ whole genome shotgun (WGS) entry which is preliminary data.</text>
</comment>
<dbReference type="PANTHER" id="PTHR43881">
    <property type="entry name" value="GAMMA-GLUTAMYLTRANSPEPTIDASE (AFU_ORTHOLOGUE AFUA_4G13580)"/>
    <property type="match status" value="1"/>
</dbReference>
<dbReference type="RefSeq" id="WP_259528279.1">
    <property type="nucleotide sequence ID" value="NZ_JANLCK010000005.1"/>
</dbReference>
<organism evidence="1 2">
    <name type="scientific">Herbiconiux oxytropis</name>
    <dbReference type="NCBI Taxonomy" id="2970915"/>
    <lineage>
        <taxon>Bacteria</taxon>
        <taxon>Bacillati</taxon>
        <taxon>Actinomycetota</taxon>
        <taxon>Actinomycetes</taxon>
        <taxon>Micrococcales</taxon>
        <taxon>Microbacteriaceae</taxon>
        <taxon>Herbiconiux</taxon>
    </lineage>
</organism>
<dbReference type="Pfam" id="PF01019">
    <property type="entry name" value="G_glu_transpept"/>
    <property type="match status" value="1"/>
</dbReference>
<keyword evidence="1" id="KW-0808">Transferase</keyword>
<reference evidence="1" key="1">
    <citation type="submission" date="2022-08" db="EMBL/GenBank/DDBJ databases">
        <authorList>
            <person name="Deng Y."/>
            <person name="Han X.-F."/>
            <person name="Zhang Y.-Q."/>
        </authorList>
    </citation>
    <scope>NUCLEOTIDE SEQUENCE</scope>
    <source>
        <strain evidence="1">CPCC 203407</strain>
    </source>
</reference>
<sequence>MNPSSHAPSATPGVALAAPHLDAVDAARRIAAEGGTAIDAAVAAAAVLTVVYPHMCSAGGDLIALVRTPDGVETCVNSSGAYGSAQPVEELFEAIATMPVSGPLTVSVPGVVAGWAELLERWGALSAAQVLAPAIALARDGMVVSPGLAKALQVDREGLAADPGMRAMFFEGDRPVAAGALVRQPALAATLEALARDGLRSYYTGEVAQTLARGFAELGVPVTEADLAAHTVQLEEPIGLSVDGLHVSTAGPNSQGYTMLRTLGAASVLSPEGITRLDAAVLAELFHSGDVLRDAELADPLVVDVDVEGALSPEGLAMAAERAVTSARTGERAVSPVTPRPGGDTVAVTAIADDGTAISLIQSVFHSFGSLLLEPATGLVLHNRAAFFTLQEGAPNRVAAGKRPAHTLLPVIVRDAEGTVAAHGTMGGKAQSQIHTQLVLRVLEGADPATAVSAPRFIVGGLDKGTTNDYVMVEADLDEETRSELERGRLRIVAGSMHDSDAGHSMIARRAADGTLSAGADPRSDGGVLLP</sequence>
<dbReference type="InterPro" id="IPR043137">
    <property type="entry name" value="GGT_ssub_C"/>
</dbReference>
<name>A0AA42BUM6_9MICO</name>
<gene>
    <name evidence="1" type="ORF">N1028_10655</name>
</gene>